<comment type="caution">
    <text evidence="2">The sequence shown here is derived from an EMBL/GenBank/DDBJ whole genome shotgun (WGS) entry which is preliminary data.</text>
</comment>
<accession>A0A9D4C0N2</accession>
<name>A0A9D4C0N2_DREPO</name>
<proteinExistence type="predicted"/>
<feature type="compositionally biased region" description="Polar residues" evidence="1">
    <location>
        <begin position="1"/>
        <end position="13"/>
    </location>
</feature>
<sequence>MDVEISVNQSASGKDSDASDTDSGMRRNNVKQHVFKQSGSTKLPLVSMVSDKTVSSVDTTDTDLDEILSENVDWIN</sequence>
<feature type="region of interest" description="Disordered" evidence="1">
    <location>
        <begin position="1"/>
        <end position="37"/>
    </location>
</feature>
<evidence type="ECO:0000313" key="2">
    <source>
        <dbReference type="EMBL" id="KAH3715122.1"/>
    </source>
</evidence>
<dbReference type="AlphaFoldDB" id="A0A9D4C0N2"/>
<dbReference type="EMBL" id="JAIWYP010000013">
    <property type="protein sequence ID" value="KAH3715122.1"/>
    <property type="molecule type" value="Genomic_DNA"/>
</dbReference>
<evidence type="ECO:0000256" key="1">
    <source>
        <dbReference type="SAM" id="MobiDB-lite"/>
    </source>
</evidence>
<dbReference type="Proteomes" id="UP000828390">
    <property type="component" value="Unassembled WGS sequence"/>
</dbReference>
<keyword evidence="3" id="KW-1185">Reference proteome</keyword>
<evidence type="ECO:0000313" key="3">
    <source>
        <dbReference type="Proteomes" id="UP000828390"/>
    </source>
</evidence>
<organism evidence="2 3">
    <name type="scientific">Dreissena polymorpha</name>
    <name type="common">Zebra mussel</name>
    <name type="synonym">Mytilus polymorpha</name>
    <dbReference type="NCBI Taxonomy" id="45954"/>
    <lineage>
        <taxon>Eukaryota</taxon>
        <taxon>Metazoa</taxon>
        <taxon>Spiralia</taxon>
        <taxon>Lophotrochozoa</taxon>
        <taxon>Mollusca</taxon>
        <taxon>Bivalvia</taxon>
        <taxon>Autobranchia</taxon>
        <taxon>Heteroconchia</taxon>
        <taxon>Euheterodonta</taxon>
        <taxon>Imparidentia</taxon>
        <taxon>Neoheterodontei</taxon>
        <taxon>Myida</taxon>
        <taxon>Dreissenoidea</taxon>
        <taxon>Dreissenidae</taxon>
        <taxon>Dreissena</taxon>
    </lineage>
</organism>
<reference evidence="2" key="1">
    <citation type="journal article" date="2019" name="bioRxiv">
        <title>The Genome of the Zebra Mussel, Dreissena polymorpha: A Resource for Invasive Species Research.</title>
        <authorList>
            <person name="McCartney M.A."/>
            <person name="Auch B."/>
            <person name="Kono T."/>
            <person name="Mallez S."/>
            <person name="Zhang Y."/>
            <person name="Obille A."/>
            <person name="Becker A."/>
            <person name="Abrahante J.E."/>
            <person name="Garbe J."/>
            <person name="Badalamenti J.P."/>
            <person name="Herman A."/>
            <person name="Mangelson H."/>
            <person name="Liachko I."/>
            <person name="Sullivan S."/>
            <person name="Sone E.D."/>
            <person name="Koren S."/>
            <person name="Silverstein K.A.T."/>
            <person name="Beckman K.B."/>
            <person name="Gohl D.M."/>
        </authorList>
    </citation>
    <scope>NUCLEOTIDE SEQUENCE</scope>
    <source>
        <strain evidence="2">Duluth1</strain>
        <tissue evidence="2">Whole animal</tissue>
    </source>
</reference>
<reference evidence="2" key="2">
    <citation type="submission" date="2020-11" db="EMBL/GenBank/DDBJ databases">
        <authorList>
            <person name="McCartney M.A."/>
            <person name="Auch B."/>
            <person name="Kono T."/>
            <person name="Mallez S."/>
            <person name="Becker A."/>
            <person name="Gohl D.M."/>
            <person name="Silverstein K.A.T."/>
            <person name="Koren S."/>
            <person name="Bechman K.B."/>
            <person name="Herman A."/>
            <person name="Abrahante J.E."/>
            <person name="Garbe J."/>
        </authorList>
    </citation>
    <scope>NUCLEOTIDE SEQUENCE</scope>
    <source>
        <strain evidence="2">Duluth1</strain>
        <tissue evidence="2">Whole animal</tissue>
    </source>
</reference>
<protein>
    <submittedName>
        <fullName evidence="2">Uncharacterized protein</fullName>
    </submittedName>
</protein>
<gene>
    <name evidence="2" type="ORF">DPMN_057828</name>
</gene>